<evidence type="ECO:0000256" key="19">
    <source>
        <dbReference type="SAM" id="Phobius"/>
    </source>
</evidence>
<dbReference type="Proteomes" id="UP000069272">
    <property type="component" value="Chromosome 3L"/>
</dbReference>
<dbReference type="InterPro" id="IPR032628">
    <property type="entry name" value="AC_N"/>
</dbReference>
<feature type="compositionally biased region" description="Basic and acidic residues" evidence="18">
    <location>
        <begin position="21"/>
        <end position="34"/>
    </location>
</feature>
<sequence>MCDASSEAHVYPPQDESEQDMEGRSPADGPNDHSLDSEGDYIALKKWELGFLRRECVNLGLETFYLKYMERVQRSYLSIFVVLQTFVSISHVIVIVTGKQHPTAAIHPDLICYTFGILIVWISLFAAFKEGLVKAYPWVPYVSSSVAVITMIITDLTIPLYHAAVTFINPPLRPSYASHTILAIYIFLPLSENIHGIILGSATSLCYLIEMTLITYRLEENTALKVITELVYFVCLNLFGLYFRLINEVAIRRTFLDRRELVEGNLLLKFARNQEKELLLSILPEHTAELMEKDIRAMIEKTRHDQHNANQTINTHNFFRTGTQWRSINKLYVQKHTNVTILYADVVNYTHMTTQLPVRTLVDVLHELFVKFDEASKEFNVLRIKFLGDCYYCVSGVPVRNKYHAKSCVNLGLRMIKDIREVRLSRDLNIDMRIGIHSGSIISGVIGACKWQYDIWSKDVIIANKMESTGEAGKVHVTMQTLELLDGEYIFEEGTAQAKEDPILLKHNIQSFLIVPQPGYDDGSFFSIQEPGPSSRMSSGVKRKTIKKERSLVTRNFMQNSMEQFREIMKLTNVEMAYELERMPIGRFQFNKLFSSYKTYINEPTPTIEQGRQHPAHRGPPAARRSNEEDTNRLDNMSPFFMCFENKRWELSYLQEPDLMLKYSVLMSFIVYVCILLIQILGEASGIYFWVLNGFSGVLLLAFIPITWFKKVWDVYTPYSIDDLLRVRKPQSKIMRLLYDFSNDIMSNFIIRTVIYLITIALLVVCSLMYLIECNYDLLEHVKQTEEELEGLGRHHHNESLLELHHDQAMMRVSNMSKFCTNPWSVTQCLTLAIGMAFLFLRIHFLLKAAVGLFIFLFYCWAIFDELYYFFDSSASMNPGLDPKVSHLMLILFIVIIFHWIDRQSEYIARTDYNWKQQLLKQKEEAEVTKQTNKILVENILPTHVAEIYINRQLKNEFYNEEYENVAVMFATITNMEINTDISVENEKSVLKVLNEIICDFDERLQYFDGYLKVEKIKVAGWTYMAACGLDPGRCDSSSSLSGYRSVSGMTRTSLMTNGRRSLNPRTSLEANHNKASTGSRSNSSNCRQTNNVTIVMTEFALELMRVLRDFSNENFKQNSPGLLRIGISHGKVMAGVVGSSKPLYDIWGNAVNMAARMDSTGKPGRIQVTKESAEVLESYGYRCDYRGEIFVKGRGKIPTYFVKVGKDFNFVKHTSSSGGLDNVTTKLYLLNISTVPVDEIKVLRRATILDLSNNRITTIGPDFLALTQITQLDLSKNRITSICDDFGQLTSLRRLDLYNNQITRLPLTFGRLKNLKYLDLKNNPLNPALSKKIGTFSDTNDCLAAASRAVELMNTIEQMLLRDCTEEIAKREAEERALAKEETSSDAGGKGKRKRKQAGTDGEGMGSTDQTSATGDADRRNHKLQQHQKQRKGSDSSSSFLSSILTFVLLLLTGLLLLYSATYSGFVKSLWEDSENLVLEEYINLHHQSEEVSVRVVPHAAECGHTKPSAVVCSTTGKKQTAFRRRRYRPANADAEEEDDEGAPGYARRGTLKPYNAYTPLSELRQASIVVFGTGNSFCNSFEANQSFPRIGRRRPGPRFAADPFASGGIRRFPRVSFNSSAKMDRVRVDGSNGVRFTAFRPKGGCYPHPHGGVASPYNGSSYIASTSESIGRLPKSDINPNKAVFTIDSKTSQILIVNRNACELLGYSSRELCEMEFTSLLLNKNKMHVSALAEGQLNSEDGTVIILSGKVVELCTKYDKNVAVSLWVRQIDTEGQRCLAVAEPVERRVAQLVVDKSGYIVSGDHEALMLFQLDAVEKFNGMDITLLIPAIQLPDADTSLIAKHIRKQKATGKTQDGVSFPLCLMIAHYESGTDTTDSGLSNPNALLYLVTIWVYTNLSGLLVIDENSIIESCNHHFSMLMFGFPQSKTIGEHISKLIPNIGQDSDCLTRSRNATLSSLDNDESETETDHVELECNRDGGGGGSGGGFALQCGPSNGAGARNCVPCYDLVSPAKEPRVKVCLDFTVGSNSGGRSMYNGSLATENMAAGDLQSSTGVTHNEPHGKVLNNTEQQSVEAGLAVDPSSLYEPRRDSMLLPTEGALYLEENSENNPNYGNTSGNSLTGNNGIKFSTSSMLPAIEPVDGNKKTTTSSTSVAAAMIAPATAAVLAASEDYTSLTDCDLLTPVNENSVCMNLLNSTKNGGSINDTKSAHYVTMEDQDSSIGLLKDPLATPASAPPVLVTPRLVKPYELTTKTNSIVTSTPDPAQQHKRHSVAGGGGGLMISEGPMPAGRHSIGGGGGGGGNTTKGVSGAYRDGKYRGEAIHYDGNVIDIIYTISNQILPCGRRVYCIWISRDPESSYNHLEDANVTLTFNSITSTIDNSVGPSAGLSKTGGAGGGSGVAGAGAPGGVANGGGPGQSTSRPGSVSLVSQCEEEQVYGEYNKHYTTIKQIGKGAYGYVKLSYRNSDRLLVISKFILKEKLCSNFMIATEDKKEIPMEIYLLTHVKHPNIVTVFDVFENDKFFQLVMEVHGSGMDLFEFIDRRPAMTEKLGCYIFRQIANAVDYLHSMNILHRDIKDENIIIDQHFHVKLIDFGSATFMQEGKLFSTFYGTTEYCSPEVLAGNKYAGPELEMWSLGVTLYVLMFFENPFLDIEETLKSDLIIPQEISAELEYVLLALLDKNPKTRITMKQLIASEWLTQEINPAAFNFALIIPCEPYEVNPEKYYNGQIYSSQTGLSTSPHSLSLVDDEGADDDEEEEQDDGEDGEDDEEHAHIEDFSVDPEELLEDDVCQLSHDDDVKADRRMNESRNESIDTLVKTVHRFSLQESHHSDLAAAAVSKASPLHSGLPVSKTVDELAAARASKGCPGKSDPCLVCVDHPVPLGVPSFVSSSGKPVSSQELLQPEFAARSARARKCLFAEASSNLLQLDVGRHYAASSSSTSPCSSLTSSKSENNIFDGKFATFSTIYDVVSMDNVTDANAAMLGTDVPVILPFHGDDGIRINAEGGEELEQSDNDEYDVESFEEDVEDDDR</sequence>
<dbReference type="PANTHER" id="PTHR45627:SF23">
    <property type="entry name" value="AT30656P-RELATED"/>
    <property type="match status" value="1"/>
</dbReference>
<evidence type="ECO:0000256" key="14">
    <source>
        <dbReference type="ARBA" id="ARBA00023136"/>
    </source>
</evidence>
<keyword evidence="14 19" id="KW-0472">Membrane</keyword>
<feature type="region of interest" description="Disordered" evidence="18">
    <location>
        <begin position="1"/>
        <end position="34"/>
    </location>
</feature>
<dbReference type="SUPFAM" id="SSF55785">
    <property type="entry name" value="PYP-like sensor domain (PAS domain)"/>
    <property type="match status" value="1"/>
</dbReference>
<dbReference type="InterPro" id="IPR011009">
    <property type="entry name" value="Kinase-like_dom_sf"/>
</dbReference>
<dbReference type="SMART" id="SM00220">
    <property type="entry name" value="S_TKc"/>
    <property type="match status" value="1"/>
</dbReference>
<keyword evidence="17" id="KW-0141">cGMP biosynthesis</keyword>
<dbReference type="STRING" id="7167.A0A182FFX0"/>
<feature type="transmembrane region" description="Helical" evidence="19">
    <location>
        <begin position="846"/>
        <end position="864"/>
    </location>
</feature>
<dbReference type="VEuPathDB" id="VectorBase:AALB20_027227"/>
<dbReference type="VEuPathDB" id="VectorBase:AALB20_028996"/>
<keyword evidence="11" id="KW-0460">Magnesium</keyword>
<dbReference type="FunFam" id="3.30.450.20:FF:000059">
    <property type="entry name" value="PAS domain containing serine/threonine kinase"/>
    <property type="match status" value="1"/>
</dbReference>
<feature type="region of interest" description="Disordered" evidence="18">
    <location>
        <begin position="2737"/>
        <end position="2771"/>
    </location>
</feature>
<feature type="region of interest" description="Disordered" evidence="18">
    <location>
        <begin position="2407"/>
        <end position="2427"/>
    </location>
</feature>
<evidence type="ECO:0000256" key="10">
    <source>
        <dbReference type="ARBA" id="ARBA00022840"/>
    </source>
</evidence>
<evidence type="ECO:0000256" key="13">
    <source>
        <dbReference type="ARBA" id="ARBA00022998"/>
    </source>
</evidence>
<evidence type="ECO:0000313" key="20">
    <source>
        <dbReference type="EnsemblMetazoa" id="AALB005412-PA"/>
    </source>
</evidence>
<feature type="transmembrane region" description="Helical" evidence="19">
    <location>
        <begin position="76"/>
        <end position="98"/>
    </location>
</feature>
<reference evidence="20 21" key="1">
    <citation type="journal article" date="2017" name="G3 (Bethesda)">
        <title>The Physical Genome Mapping of Anopheles albimanus Corrected Scaffold Misassemblies and Identified Interarm Rearrangements in Genus Anopheles.</title>
        <authorList>
            <person name="Artemov G.N."/>
            <person name="Peery A.N."/>
            <person name="Jiang X."/>
            <person name="Tu Z."/>
            <person name="Stegniy V.N."/>
            <person name="Sharakhova M.V."/>
            <person name="Sharakhov I.V."/>
        </authorList>
    </citation>
    <scope>NUCLEOTIDE SEQUENCE [LARGE SCALE GENOMIC DNA]</scope>
    <source>
        <strain evidence="20 21">ALBI9_A</strain>
    </source>
</reference>
<feature type="compositionally biased region" description="Basic residues" evidence="18">
    <location>
        <begin position="1421"/>
        <end position="1432"/>
    </location>
</feature>
<comment type="subcellular location">
    <subcellularLocation>
        <location evidence="3">Membrane</location>
        <topology evidence="3">Multi-pass membrane protein</topology>
    </subcellularLocation>
    <subcellularLocation>
        <location evidence="4">Membrane</location>
        <topology evidence="4">Single-pass membrane protein</topology>
    </subcellularLocation>
</comment>
<feature type="transmembrane region" description="Helical" evidence="19">
    <location>
        <begin position="687"/>
        <end position="709"/>
    </location>
</feature>
<feature type="compositionally biased region" description="Acidic residues" evidence="18">
    <location>
        <begin position="3006"/>
        <end position="3032"/>
    </location>
</feature>
<dbReference type="EnsemblMetazoa" id="AALB005412-RA">
    <property type="protein sequence ID" value="AALB005412-PA"/>
    <property type="gene ID" value="AALB005412"/>
</dbReference>
<keyword evidence="9" id="KW-0547">Nucleotide-binding</keyword>
<organism evidence="20 21">
    <name type="scientific">Anopheles albimanus</name>
    <name type="common">New world malaria mosquito</name>
    <dbReference type="NCBI Taxonomy" id="7167"/>
    <lineage>
        <taxon>Eukaryota</taxon>
        <taxon>Metazoa</taxon>
        <taxon>Ecdysozoa</taxon>
        <taxon>Arthropoda</taxon>
        <taxon>Hexapoda</taxon>
        <taxon>Insecta</taxon>
        <taxon>Pterygota</taxon>
        <taxon>Neoptera</taxon>
        <taxon>Endopterygota</taxon>
        <taxon>Diptera</taxon>
        <taxon>Nematocera</taxon>
        <taxon>Culicoidea</taxon>
        <taxon>Culicidae</taxon>
        <taxon>Anophelinae</taxon>
        <taxon>Anopheles</taxon>
    </lineage>
</organism>
<feature type="region of interest" description="Disordered" evidence="18">
    <location>
        <begin position="1055"/>
        <end position="1087"/>
    </location>
</feature>
<feature type="region of interest" description="Disordered" evidence="18">
    <location>
        <begin position="1529"/>
        <end position="1549"/>
    </location>
</feature>
<feature type="transmembrane region" description="Helical" evidence="19">
    <location>
        <begin position="1440"/>
        <end position="1460"/>
    </location>
</feature>
<dbReference type="SUPFAM" id="SSF52058">
    <property type="entry name" value="L domain-like"/>
    <property type="match status" value="1"/>
</dbReference>
<dbReference type="GO" id="GO:0005524">
    <property type="term" value="F:ATP binding"/>
    <property type="evidence" value="ECO:0007669"/>
    <property type="project" value="UniProtKB-UniRule"/>
</dbReference>
<dbReference type="Gene3D" id="3.80.10.10">
    <property type="entry name" value="Ribonuclease Inhibitor"/>
    <property type="match status" value="1"/>
</dbReference>
<dbReference type="Pfam" id="PF13426">
    <property type="entry name" value="PAS_9"/>
    <property type="match status" value="1"/>
</dbReference>
<comment type="catalytic activity">
    <reaction evidence="17">
        <text>GTP = 3',5'-cyclic GMP + diphosphate</text>
        <dbReference type="Rhea" id="RHEA:13665"/>
        <dbReference type="ChEBI" id="CHEBI:33019"/>
        <dbReference type="ChEBI" id="CHEBI:37565"/>
        <dbReference type="ChEBI" id="CHEBI:57746"/>
        <dbReference type="EC" id="4.6.1.2"/>
    </reaction>
</comment>
<name>A0A182FFX0_ANOAL</name>
<feature type="region of interest" description="Disordered" evidence="18">
    <location>
        <begin position="1376"/>
        <end position="1439"/>
    </location>
</feature>
<dbReference type="Pfam" id="PF13855">
    <property type="entry name" value="LRR_8"/>
    <property type="match status" value="1"/>
</dbReference>
<keyword evidence="21" id="KW-1185">Reference proteome</keyword>
<keyword evidence="5" id="KW-0433">Leucine-rich repeat</keyword>
<dbReference type="InterPro" id="IPR032675">
    <property type="entry name" value="LRR_dom_sf"/>
</dbReference>
<keyword evidence="8" id="KW-0677">Repeat</keyword>
<comment type="catalytic activity">
    <reaction evidence="1">
        <text>ATP = 3',5'-cyclic AMP + diphosphate</text>
        <dbReference type="Rhea" id="RHEA:15389"/>
        <dbReference type="ChEBI" id="CHEBI:30616"/>
        <dbReference type="ChEBI" id="CHEBI:33019"/>
        <dbReference type="ChEBI" id="CHEBI:58165"/>
        <dbReference type="EC" id="4.6.1.1"/>
    </reaction>
</comment>
<dbReference type="InterPro" id="IPR035965">
    <property type="entry name" value="PAS-like_dom_sf"/>
</dbReference>
<evidence type="ECO:0000313" key="21">
    <source>
        <dbReference type="Proteomes" id="UP000069272"/>
    </source>
</evidence>
<dbReference type="GO" id="GO:0006171">
    <property type="term" value="P:cAMP biosynthetic process"/>
    <property type="evidence" value="ECO:0007669"/>
    <property type="project" value="UniProtKB-KW"/>
</dbReference>
<keyword evidence="15 16" id="KW-0456">Lyase</keyword>
<dbReference type="FunFam" id="1.10.510.10:FF:000351">
    <property type="entry name" value="PAS domain-containing serine/threonine-protein kinase"/>
    <property type="match status" value="1"/>
</dbReference>
<keyword evidence="7" id="KW-0479">Metal-binding</keyword>
<feature type="transmembrane region" description="Helical" evidence="19">
    <location>
        <begin position="749"/>
        <end position="772"/>
    </location>
</feature>
<dbReference type="GO" id="GO:0035556">
    <property type="term" value="P:intracellular signal transduction"/>
    <property type="evidence" value="ECO:0007669"/>
    <property type="project" value="InterPro"/>
</dbReference>
<feature type="compositionally biased region" description="Gly residues" evidence="18">
    <location>
        <begin position="2295"/>
        <end position="2306"/>
    </location>
</feature>
<dbReference type="SMART" id="SM00365">
    <property type="entry name" value="LRR_SD22"/>
    <property type="match status" value="3"/>
</dbReference>
<feature type="transmembrane region" description="Helical" evidence="19">
    <location>
        <begin position="230"/>
        <end position="251"/>
    </location>
</feature>
<feature type="transmembrane region" description="Helical" evidence="19">
    <location>
        <begin position="884"/>
        <end position="901"/>
    </location>
</feature>
<evidence type="ECO:0000256" key="15">
    <source>
        <dbReference type="ARBA" id="ARBA00023239"/>
    </source>
</evidence>
<feature type="compositionally biased region" description="Gly residues" evidence="18">
    <location>
        <begin position="2407"/>
        <end position="2418"/>
    </location>
</feature>
<evidence type="ECO:0000256" key="11">
    <source>
        <dbReference type="ARBA" id="ARBA00022842"/>
    </source>
</evidence>
<dbReference type="InterPro" id="IPR008271">
    <property type="entry name" value="Ser/Thr_kinase_AS"/>
</dbReference>
<feature type="region of interest" description="Disordered" evidence="18">
    <location>
        <begin position="2258"/>
        <end position="2309"/>
    </location>
</feature>
<evidence type="ECO:0000256" key="18">
    <source>
        <dbReference type="SAM" id="MobiDB-lite"/>
    </source>
</evidence>
<keyword evidence="13" id="KW-0115">cAMP biosynthesis</keyword>
<dbReference type="PROSITE" id="PS50125">
    <property type="entry name" value="GUANYLATE_CYCLASE_2"/>
    <property type="match status" value="2"/>
</dbReference>
<dbReference type="Pfam" id="PF00211">
    <property type="entry name" value="Guanylate_cyc"/>
    <property type="match status" value="2"/>
</dbReference>
<dbReference type="Pfam" id="PF00069">
    <property type="entry name" value="Pkinase"/>
    <property type="match status" value="1"/>
</dbReference>
<dbReference type="FunFam" id="3.30.70.1230:FF:000024">
    <property type="entry name" value="ACXA, isoform A"/>
    <property type="match status" value="1"/>
</dbReference>
<proteinExistence type="inferred from homology"/>
<dbReference type="SMART" id="SM00369">
    <property type="entry name" value="LRR_TYP"/>
    <property type="match status" value="4"/>
</dbReference>
<dbReference type="Pfam" id="PF16214">
    <property type="entry name" value="AC_N"/>
    <property type="match status" value="1"/>
</dbReference>
<dbReference type="PROSITE" id="PS50011">
    <property type="entry name" value="PROTEIN_KINASE_DOM"/>
    <property type="match status" value="1"/>
</dbReference>
<comment type="similarity">
    <text evidence="16">Belongs to the adenylyl cyclase class-4/guanylyl cyclase family.</text>
</comment>
<evidence type="ECO:0000256" key="7">
    <source>
        <dbReference type="ARBA" id="ARBA00022723"/>
    </source>
</evidence>
<dbReference type="GO" id="GO:0046872">
    <property type="term" value="F:metal ion binding"/>
    <property type="evidence" value="ECO:0007669"/>
    <property type="project" value="UniProtKB-KW"/>
</dbReference>
<dbReference type="EC" id="4.6.1.2" evidence="17"/>
<dbReference type="SUPFAM" id="SSF55073">
    <property type="entry name" value="Nucleotide cyclase"/>
    <property type="match status" value="2"/>
</dbReference>
<dbReference type="PROSITE" id="PS00107">
    <property type="entry name" value="PROTEIN_KINASE_ATP"/>
    <property type="match status" value="1"/>
</dbReference>
<dbReference type="PROSITE" id="PS50112">
    <property type="entry name" value="PAS"/>
    <property type="match status" value="1"/>
</dbReference>
<dbReference type="InterPro" id="IPR000014">
    <property type="entry name" value="PAS"/>
</dbReference>
<evidence type="ECO:0000256" key="16">
    <source>
        <dbReference type="RuleBase" id="RU000405"/>
    </source>
</evidence>
<comment type="cofactor">
    <cofactor evidence="2">
        <name>Mg(2+)</name>
        <dbReference type="ChEBI" id="CHEBI:18420"/>
    </cofactor>
</comment>
<dbReference type="GO" id="GO:0004016">
    <property type="term" value="F:adenylate cyclase activity"/>
    <property type="evidence" value="ECO:0007669"/>
    <property type="project" value="UniProtKB-EC"/>
</dbReference>
<evidence type="ECO:0000256" key="2">
    <source>
        <dbReference type="ARBA" id="ARBA00001946"/>
    </source>
</evidence>
<evidence type="ECO:0000256" key="9">
    <source>
        <dbReference type="ARBA" id="ARBA00022741"/>
    </source>
</evidence>
<evidence type="ECO:0000256" key="12">
    <source>
        <dbReference type="ARBA" id="ARBA00022989"/>
    </source>
</evidence>
<evidence type="ECO:0000256" key="5">
    <source>
        <dbReference type="ARBA" id="ARBA00022614"/>
    </source>
</evidence>
<keyword evidence="12 19" id="KW-1133">Transmembrane helix</keyword>
<dbReference type="PROSITE" id="PS00452">
    <property type="entry name" value="GUANYLATE_CYCLASE_1"/>
    <property type="match status" value="1"/>
</dbReference>
<dbReference type="InterPro" id="IPR029787">
    <property type="entry name" value="Nucleotide_cyclase"/>
</dbReference>
<dbReference type="InterPro" id="IPR001611">
    <property type="entry name" value="Leu-rich_rpt"/>
</dbReference>
<dbReference type="InterPro" id="IPR017441">
    <property type="entry name" value="Protein_kinase_ATP_BS"/>
</dbReference>
<dbReference type="Gene3D" id="3.30.200.20">
    <property type="entry name" value="Phosphorylase Kinase, domain 1"/>
    <property type="match status" value="1"/>
</dbReference>
<dbReference type="CDD" id="cd07302">
    <property type="entry name" value="CHD"/>
    <property type="match status" value="2"/>
</dbReference>
<feature type="region of interest" description="Disordered" evidence="18">
    <location>
        <begin position="605"/>
        <end position="632"/>
    </location>
</feature>
<feature type="transmembrane region" description="Helical" evidence="19">
    <location>
        <begin position="110"/>
        <end position="128"/>
    </location>
</feature>
<feature type="compositionally biased region" description="Acidic residues" evidence="18">
    <location>
        <begin position="2747"/>
        <end position="2770"/>
    </location>
</feature>
<keyword evidence="6 19" id="KW-0812">Transmembrane</keyword>
<dbReference type="VEuPathDB" id="VectorBase:AALB20_035287"/>
<feature type="transmembrane region" description="Helical" evidence="19">
    <location>
        <begin position="135"/>
        <end position="154"/>
    </location>
</feature>
<dbReference type="SUPFAM" id="SSF56112">
    <property type="entry name" value="Protein kinase-like (PK-like)"/>
    <property type="match status" value="1"/>
</dbReference>
<feature type="region of interest" description="Disordered" evidence="18">
    <location>
        <begin position="3002"/>
        <end position="3032"/>
    </location>
</feature>
<dbReference type="Gene3D" id="3.30.450.20">
    <property type="entry name" value="PAS domain"/>
    <property type="match status" value="1"/>
</dbReference>
<dbReference type="Gene3D" id="1.10.510.10">
    <property type="entry name" value="Transferase(Phosphotransferase) domain 1"/>
    <property type="match status" value="1"/>
</dbReference>
<evidence type="ECO:0000256" key="3">
    <source>
        <dbReference type="ARBA" id="ARBA00004141"/>
    </source>
</evidence>
<evidence type="ECO:0000256" key="1">
    <source>
        <dbReference type="ARBA" id="ARBA00001593"/>
    </source>
</evidence>
<dbReference type="GO" id="GO:0004672">
    <property type="term" value="F:protein kinase activity"/>
    <property type="evidence" value="ECO:0007669"/>
    <property type="project" value="InterPro"/>
</dbReference>
<dbReference type="InterPro" id="IPR018297">
    <property type="entry name" value="A/G_cyclase_CS"/>
</dbReference>
<dbReference type="Gene3D" id="3.30.70.1230">
    <property type="entry name" value="Nucleotide cyclase"/>
    <property type="match status" value="2"/>
</dbReference>
<dbReference type="InterPro" id="IPR000719">
    <property type="entry name" value="Prot_kinase_dom"/>
</dbReference>
<feature type="transmembrane region" description="Helical" evidence="19">
    <location>
        <begin position="663"/>
        <end position="681"/>
    </location>
</feature>
<dbReference type="PROSITE" id="PS00108">
    <property type="entry name" value="PROTEIN_KINASE_ST"/>
    <property type="match status" value="1"/>
</dbReference>
<keyword evidence="10" id="KW-0067">ATP-binding</keyword>
<evidence type="ECO:0000256" key="8">
    <source>
        <dbReference type="ARBA" id="ARBA00022737"/>
    </source>
</evidence>
<dbReference type="PROSITE" id="PS51450">
    <property type="entry name" value="LRR"/>
    <property type="match status" value="2"/>
</dbReference>
<accession>A0A182FFX0</accession>
<dbReference type="GO" id="GO:0004383">
    <property type="term" value="F:guanylate cyclase activity"/>
    <property type="evidence" value="ECO:0007669"/>
    <property type="project" value="UniProtKB-EC"/>
</dbReference>
<dbReference type="PANTHER" id="PTHR45627">
    <property type="entry name" value="ADENYLATE CYCLASE TYPE 1"/>
    <property type="match status" value="1"/>
</dbReference>
<dbReference type="GO" id="GO:0005886">
    <property type="term" value="C:plasma membrane"/>
    <property type="evidence" value="ECO:0007669"/>
    <property type="project" value="TreeGrafter"/>
</dbReference>
<reference evidence="20" key="2">
    <citation type="submission" date="2022-08" db="UniProtKB">
        <authorList>
            <consortium name="EnsemblMetazoa"/>
        </authorList>
    </citation>
    <scope>IDENTIFICATION</scope>
    <source>
        <strain evidence="20">STECLA/ALBI9_A</strain>
    </source>
</reference>
<dbReference type="InterPro" id="IPR003591">
    <property type="entry name" value="Leu-rich_rpt_typical-subtyp"/>
</dbReference>
<evidence type="ECO:0000256" key="6">
    <source>
        <dbReference type="ARBA" id="ARBA00022692"/>
    </source>
</evidence>
<dbReference type="GO" id="GO:0007189">
    <property type="term" value="P:adenylate cyclase-activating G protein-coupled receptor signaling pathway"/>
    <property type="evidence" value="ECO:0007669"/>
    <property type="project" value="TreeGrafter"/>
</dbReference>
<dbReference type="InterPro" id="IPR001054">
    <property type="entry name" value="A/G_cyclase"/>
</dbReference>
<protein>
    <recommendedName>
        <fullName evidence="17">Guanylate cyclase</fullName>
        <ecNumber evidence="17">4.6.1.2</ecNumber>
    </recommendedName>
</protein>
<dbReference type="VEuPathDB" id="VectorBase:AALB005412"/>
<evidence type="ECO:0000256" key="17">
    <source>
        <dbReference type="RuleBase" id="RU003431"/>
    </source>
</evidence>
<feature type="region of interest" description="Disordered" evidence="18">
    <location>
        <begin position="2057"/>
        <end position="2076"/>
    </location>
</feature>
<dbReference type="SMART" id="SM00044">
    <property type="entry name" value="CYCc"/>
    <property type="match status" value="2"/>
</dbReference>
<evidence type="ECO:0000256" key="4">
    <source>
        <dbReference type="ARBA" id="ARBA00004167"/>
    </source>
</evidence>